<dbReference type="WBParaSite" id="Hba_13909">
    <property type="protein sequence ID" value="Hba_13909"/>
    <property type="gene ID" value="Hba_13909"/>
</dbReference>
<protein>
    <submittedName>
        <fullName evidence="3">Uncharacterized protein</fullName>
    </submittedName>
</protein>
<dbReference type="GO" id="GO:0018996">
    <property type="term" value="P:molting cycle, collagen and cuticulin-based cuticle"/>
    <property type="evidence" value="ECO:0007669"/>
    <property type="project" value="TreeGrafter"/>
</dbReference>
<keyword evidence="1" id="KW-0472">Membrane</keyword>
<proteinExistence type="predicted"/>
<dbReference type="GO" id="GO:0030659">
    <property type="term" value="C:cytoplasmic vesicle membrane"/>
    <property type="evidence" value="ECO:0007669"/>
    <property type="project" value="TreeGrafter"/>
</dbReference>
<dbReference type="PANTHER" id="PTHR10796:SF94">
    <property type="entry name" value="SSD DOMAIN-CONTAINING PROTEIN"/>
    <property type="match status" value="1"/>
</dbReference>
<name>A0A1I7X8K4_HETBA</name>
<accession>A0A1I7X8K4</accession>
<sequence length="229" mass="27211">MEYGTIIKFAEFYNFTFEGLEIWVVLISAKRDSGNERMNMSTELLNEIERLDHFVQNLTVVCKDETIRFKDTQGAQINYLFNWYKFAYYWSDYVADINLTFPVASAMGHKFFLGSHFFGVNKHKDTERGPIETMEHVTLWYMSQANNFTQKKRLEAIQMKLFQLSKEDQFSDILSFEMYGDQVANAEMLRGTLYTIKLFLIGVVMMVIFMLFMYFKLTYLFIIQYLNVF</sequence>
<dbReference type="Proteomes" id="UP000095283">
    <property type="component" value="Unplaced"/>
</dbReference>
<dbReference type="GO" id="GO:0005886">
    <property type="term" value="C:plasma membrane"/>
    <property type="evidence" value="ECO:0007669"/>
    <property type="project" value="TreeGrafter"/>
</dbReference>
<dbReference type="AlphaFoldDB" id="A0A1I7X8K4"/>
<dbReference type="GO" id="GO:0006897">
    <property type="term" value="P:endocytosis"/>
    <property type="evidence" value="ECO:0007669"/>
    <property type="project" value="TreeGrafter"/>
</dbReference>
<feature type="transmembrane region" description="Helical" evidence="1">
    <location>
        <begin position="198"/>
        <end position="226"/>
    </location>
</feature>
<organism evidence="2 3">
    <name type="scientific">Heterorhabditis bacteriophora</name>
    <name type="common">Entomopathogenic nematode worm</name>
    <dbReference type="NCBI Taxonomy" id="37862"/>
    <lineage>
        <taxon>Eukaryota</taxon>
        <taxon>Metazoa</taxon>
        <taxon>Ecdysozoa</taxon>
        <taxon>Nematoda</taxon>
        <taxon>Chromadorea</taxon>
        <taxon>Rhabditida</taxon>
        <taxon>Rhabditina</taxon>
        <taxon>Rhabditomorpha</taxon>
        <taxon>Strongyloidea</taxon>
        <taxon>Heterorhabditidae</taxon>
        <taxon>Heterorhabditis</taxon>
    </lineage>
</organism>
<keyword evidence="2" id="KW-1185">Reference proteome</keyword>
<evidence type="ECO:0000313" key="3">
    <source>
        <dbReference type="WBParaSite" id="Hba_13909"/>
    </source>
</evidence>
<evidence type="ECO:0000256" key="1">
    <source>
        <dbReference type="SAM" id="Phobius"/>
    </source>
</evidence>
<reference evidence="3" key="1">
    <citation type="submission" date="2016-11" db="UniProtKB">
        <authorList>
            <consortium name="WormBaseParasite"/>
        </authorList>
    </citation>
    <scope>IDENTIFICATION</scope>
</reference>
<evidence type="ECO:0000313" key="2">
    <source>
        <dbReference type="Proteomes" id="UP000095283"/>
    </source>
</evidence>
<keyword evidence="1" id="KW-0812">Transmembrane</keyword>
<dbReference type="InterPro" id="IPR051697">
    <property type="entry name" value="Patched_domain-protein"/>
</dbReference>
<keyword evidence="1" id="KW-1133">Transmembrane helix</keyword>
<dbReference type="PANTHER" id="PTHR10796">
    <property type="entry name" value="PATCHED-RELATED"/>
    <property type="match status" value="1"/>
</dbReference>